<feature type="signal peptide" evidence="1">
    <location>
        <begin position="1"/>
        <end position="24"/>
    </location>
</feature>
<dbReference type="EMBL" id="JAQIZT010000001">
    <property type="protein sequence ID" value="KAJ7013517.1"/>
    <property type="molecule type" value="Genomic_DNA"/>
</dbReference>
<gene>
    <name evidence="2" type="ORF">NC653_003244</name>
</gene>
<dbReference type="Proteomes" id="UP001164929">
    <property type="component" value="Chromosome 1"/>
</dbReference>
<evidence type="ECO:0000313" key="2">
    <source>
        <dbReference type="EMBL" id="KAJ7013517.1"/>
    </source>
</evidence>
<evidence type="ECO:0000313" key="3">
    <source>
        <dbReference type="Proteomes" id="UP001164929"/>
    </source>
</evidence>
<comment type="caution">
    <text evidence="2">The sequence shown here is derived from an EMBL/GenBank/DDBJ whole genome shotgun (WGS) entry which is preliminary data.</text>
</comment>
<sequence length="66" mass="7080">MGTMLSMARCFTLVALCTKDLTLAHMLLGGGGAHSVSIRLHHHHHHLYLPSICLPVLSSIVPATLP</sequence>
<evidence type="ECO:0000256" key="1">
    <source>
        <dbReference type="SAM" id="SignalP"/>
    </source>
</evidence>
<organism evidence="2 3">
    <name type="scientific">Populus alba x Populus x berolinensis</name>
    <dbReference type="NCBI Taxonomy" id="444605"/>
    <lineage>
        <taxon>Eukaryota</taxon>
        <taxon>Viridiplantae</taxon>
        <taxon>Streptophyta</taxon>
        <taxon>Embryophyta</taxon>
        <taxon>Tracheophyta</taxon>
        <taxon>Spermatophyta</taxon>
        <taxon>Magnoliopsida</taxon>
        <taxon>eudicotyledons</taxon>
        <taxon>Gunneridae</taxon>
        <taxon>Pentapetalae</taxon>
        <taxon>rosids</taxon>
        <taxon>fabids</taxon>
        <taxon>Malpighiales</taxon>
        <taxon>Salicaceae</taxon>
        <taxon>Saliceae</taxon>
        <taxon>Populus</taxon>
    </lineage>
</organism>
<reference evidence="2 3" key="1">
    <citation type="journal article" date="2023" name="Mol. Ecol. Resour.">
        <title>Chromosome-level genome assembly of a triploid poplar Populus alba 'Berolinensis'.</title>
        <authorList>
            <person name="Chen S."/>
            <person name="Yu Y."/>
            <person name="Wang X."/>
            <person name="Wang S."/>
            <person name="Zhang T."/>
            <person name="Zhou Y."/>
            <person name="He R."/>
            <person name="Meng N."/>
            <person name="Wang Y."/>
            <person name="Liu W."/>
            <person name="Liu Z."/>
            <person name="Liu J."/>
            <person name="Guo Q."/>
            <person name="Huang H."/>
            <person name="Sederoff R.R."/>
            <person name="Wang G."/>
            <person name="Qu G."/>
            <person name="Chen S."/>
        </authorList>
    </citation>
    <scope>NUCLEOTIDE SEQUENCE [LARGE SCALE GENOMIC DNA]</scope>
    <source>
        <strain evidence="2">SC-2020</strain>
    </source>
</reference>
<evidence type="ECO:0008006" key="4">
    <source>
        <dbReference type="Google" id="ProtNLM"/>
    </source>
</evidence>
<protein>
    <recommendedName>
        <fullName evidence="4">Secreted protein</fullName>
    </recommendedName>
</protein>
<feature type="chain" id="PRO_5042093950" description="Secreted protein" evidence="1">
    <location>
        <begin position="25"/>
        <end position="66"/>
    </location>
</feature>
<name>A0AAD6RR78_9ROSI</name>
<keyword evidence="1" id="KW-0732">Signal</keyword>
<proteinExistence type="predicted"/>
<accession>A0AAD6RR78</accession>
<dbReference type="AlphaFoldDB" id="A0AAD6RR78"/>
<keyword evidence="3" id="KW-1185">Reference proteome</keyword>